<protein>
    <submittedName>
        <fullName evidence="4">CBS domain-containing protein</fullName>
    </submittedName>
</protein>
<dbReference type="PANTHER" id="PTHR43080">
    <property type="entry name" value="CBS DOMAIN-CONTAINING PROTEIN CBSX3, MITOCHONDRIAL"/>
    <property type="match status" value="1"/>
</dbReference>
<dbReference type="EMBL" id="SHMP01000004">
    <property type="protein sequence ID" value="RZV10964.1"/>
    <property type="molecule type" value="Genomic_DNA"/>
</dbReference>
<evidence type="ECO:0000256" key="1">
    <source>
        <dbReference type="ARBA" id="ARBA00023122"/>
    </source>
</evidence>
<evidence type="ECO:0000259" key="3">
    <source>
        <dbReference type="PROSITE" id="PS51371"/>
    </source>
</evidence>
<dbReference type="SMART" id="SM00116">
    <property type="entry name" value="CBS"/>
    <property type="match status" value="2"/>
</dbReference>
<gene>
    <name evidence="4" type="ORF">BDK88_2187</name>
</gene>
<evidence type="ECO:0000313" key="5">
    <source>
        <dbReference type="Proteomes" id="UP000291097"/>
    </source>
</evidence>
<dbReference type="Pfam" id="PF00571">
    <property type="entry name" value="CBS"/>
    <property type="match status" value="2"/>
</dbReference>
<dbReference type="RefSeq" id="WP_130500365.1">
    <property type="nucleotide sequence ID" value="NZ_SHMP01000004.1"/>
</dbReference>
<dbReference type="InterPro" id="IPR051257">
    <property type="entry name" value="Diverse_CBS-Domain"/>
</dbReference>
<sequence length="141" mass="15071">MSVGKLGPKNVITISPDSDLEDATETLDKENVGALVVTEDNEPVGILTDRDAALTIHKKDDASSASIEDVMTEDLATLHEDDGSLAISEAIEEHNVRRFPIVDDNGELTGIATVDDLVAVIGEQLENVAETIETQSPEYSP</sequence>
<dbReference type="InterPro" id="IPR046342">
    <property type="entry name" value="CBS_dom_sf"/>
</dbReference>
<feature type="domain" description="CBS" evidence="3">
    <location>
        <begin position="6"/>
        <end position="62"/>
    </location>
</feature>
<feature type="domain" description="CBS" evidence="3">
    <location>
        <begin position="71"/>
        <end position="130"/>
    </location>
</feature>
<reference evidence="4 5" key="1">
    <citation type="submission" date="2019-02" db="EMBL/GenBank/DDBJ databases">
        <title>Genomic Encyclopedia of Archaeal and Bacterial Type Strains, Phase II (KMG-II): from individual species to whole genera.</title>
        <authorList>
            <person name="Goeker M."/>
        </authorList>
    </citation>
    <scope>NUCLEOTIDE SEQUENCE [LARGE SCALE GENOMIC DNA]</scope>
    <source>
        <strain evidence="4 5">DSM 18328</strain>
    </source>
</reference>
<dbReference type="InterPro" id="IPR000644">
    <property type="entry name" value="CBS_dom"/>
</dbReference>
<evidence type="ECO:0000256" key="2">
    <source>
        <dbReference type="PROSITE-ProRule" id="PRU00703"/>
    </source>
</evidence>
<accession>A0A482Y891</accession>
<evidence type="ECO:0000313" key="4">
    <source>
        <dbReference type="EMBL" id="RZV10964.1"/>
    </source>
</evidence>
<comment type="caution">
    <text evidence="4">The sequence shown here is derived from an EMBL/GenBank/DDBJ whole genome shotgun (WGS) entry which is preliminary data.</text>
</comment>
<dbReference type="PANTHER" id="PTHR43080:SF2">
    <property type="entry name" value="CBS DOMAIN-CONTAINING PROTEIN"/>
    <property type="match status" value="1"/>
</dbReference>
<keyword evidence="1 2" id="KW-0129">CBS domain</keyword>
<dbReference type="AlphaFoldDB" id="A0A482Y891"/>
<proteinExistence type="predicted"/>
<name>A0A482Y891_9EURY</name>
<dbReference type="Gene3D" id="3.10.580.10">
    <property type="entry name" value="CBS-domain"/>
    <property type="match status" value="1"/>
</dbReference>
<organism evidence="4 5">
    <name type="scientific">Natrinema hispanicum</name>
    <dbReference type="NCBI Taxonomy" id="392421"/>
    <lineage>
        <taxon>Archaea</taxon>
        <taxon>Methanobacteriati</taxon>
        <taxon>Methanobacteriota</taxon>
        <taxon>Stenosarchaea group</taxon>
        <taxon>Halobacteria</taxon>
        <taxon>Halobacteriales</taxon>
        <taxon>Natrialbaceae</taxon>
        <taxon>Natrinema</taxon>
    </lineage>
</organism>
<dbReference type="OrthoDB" id="43333at2157"/>
<dbReference type="PROSITE" id="PS51371">
    <property type="entry name" value="CBS"/>
    <property type="match status" value="2"/>
</dbReference>
<dbReference type="SUPFAM" id="SSF54631">
    <property type="entry name" value="CBS-domain pair"/>
    <property type="match status" value="1"/>
</dbReference>
<dbReference type="Proteomes" id="UP000291097">
    <property type="component" value="Unassembled WGS sequence"/>
</dbReference>